<dbReference type="Proteomes" id="UP000607653">
    <property type="component" value="Unassembled WGS sequence"/>
</dbReference>
<evidence type="ECO:0000313" key="2">
    <source>
        <dbReference type="EMBL" id="DAD29731.1"/>
    </source>
</evidence>
<reference evidence="2 3" key="1">
    <citation type="journal article" date="2020" name="Mol. Biol. Evol.">
        <title>Distinct Expression and Methylation Patterns for Genes with Different Fates following a Single Whole-Genome Duplication in Flowering Plants.</title>
        <authorList>
            <person name="Shi T."/>
            <person name="Rahmani R.S."/>
            <person name="Gugger P.F."/>
            <person name="Wang M."/>
            <person name="Li H."/>
            <person name="Zhang Y."/>
            <person name="Li Z."/>
            <person name="Wang Q."/>
            <person name="Van de Peer Y."/>
            <person name="Marchal K."/>
            <person name="Chen J."/>
        </authorList>
    </citation>
    <scope>NUCLEOTIDE SEQUENCE [LARGE SCALE GENOMIC DNA]</scope>
    <source>
        <tissue evidence="2">Leaf</tissue>
    </source>
</reference>
<keyword evidence="1" id="KW-1133">Transmembrane helix</keyword>
<evidence type="ECO:0000256" key="1">
    <source>
        <dbReference type="SAM" id="Phobius"/>
    </source>
</evidence>
<organism evidence="2 3">
    <name type="scientific">Nelumbo nucifera</name>
    <name type="common">Sacred lotus</name>
    <dbReference type="NCBI Taxonomy" id="4432"/>
    <lineage>
        <taxon>Eukaryota</taxon>
        <taxon>Viridiplantae</taxon>
        <taxon>Streptophyta</taxon>
        <taxon>Embryophyta</taxon>
        <taxon>Tracheophyta</taxon>
        <taxon>Spermatophyta</taxon>
        <taxon>Magnoliopsida</taxon>
        <taxon>Proteales</taxon>
        <taxon>Nelumbonaceae</taxon>
        <taxon>Nelumbo</taxon>
    </lineage>
</organism>
<keyword evidence="1" id="KW-0472">Membrane</keyword>
<comment type="caution">
    <text evidence="2">The sequence shown here is derived from an EMBL/GenBank/DDBJ whole genome shotgun (WGS) entry which is preliminary data.</text>
</comment>
<keyword evidence="1" id="KW-0812">Transmembrane</keyword>
<dbReference type="EMBL" id="DUZY01000002">
    <property type="protein sequence ID" value="DAD29731.1"/>
    <property type="molecule type" value="Genomic_DNA"/>
</dbReference>
<proteinExistence type="predicted"/>
<protein>
    <submittedName>
        <fullName evidence="2">Uncharacterized protein</fullName>
    </submittedName>
</protein>
<accession>A0A822YDZ6</accession>
<dbReference type="AlphaFoldDB" id="A0A822YDZ6"/>
<gene>
    <name evidence="2" type="ORF">HUJ06_031199</name>
</gene>
<name>A0A822YDZ6_NELNU</name>
<feature type="transmembrane region" description="Helical" evidence="1">
    <location>
        <begin position="7"/>
        <end position="27"/>
    </location>
</feature>
<keyword evidence="3" id="KW-1185">Reference proteome</keyword>
<evidence type="ECO:0000313" key="3">
    <source>
        <dbReference type="Proteomes" id="UP000607653"/>
    </source>
</evidence>
<sequence length="32" mass="3578">MEISSSSISTCAIFVYLLILCLPPFQINVYPD</sequence>